<dbReference type="SUPFAM" id="SSF88659">
    <property type="entry name" value="Sigma3 and sigma4 domains of RNA polymerase sigma factors"/>
    <property type="match status" value="1"/>
</dbReference>
<dbReference type="SMART" id="SM00448">
    <property type="entry name" value="REC"/>
    <property type="match status" value="1"/>
</dbReference>
<proteinExistence type="predicted"/>
<reference evidence="4" key="1">
    <citation type="journal article" date="2019" name="Int. J. Syst. Evol. Microbiol.">
        <title>The Global Catalogue of Microorganisms (GCM) 10K type strain sequencing project: providing services to taxonomists for standard genome sequencing and annotation.</title>
        <authorList>
            <consortium name="The Broad Institute Genomics Platform"/>
            <consortium name="The Broad Institute Genome Sequencing Center for Infectious Disease"/>
            <person name="Wu L."/>
            <person name="Ma J."/>
        </authorList>
    </citation>
    <scope>NUCLEOTIDE SEQUENCE [LARGE SCALE GENOMIC DNA]</scope>
    <source>
        <strain evidence="4">CGMCC 1.15959</strain>
    </source>
</reference>
<dbReference type="InterPro" id="IPR053867">
    <property type="entry name" value="PhyR_sigma4"/>
</dbReference>
<dbReference type="Pfam" id="PF00072">
    <property type="entry name" value="Response_reg"/>
    <property type="match status" value="1"/>
</dbReference>
<dbReference type="Proteomes" id="UP000619041">
    <property type="component" value="Unassembled WGS sequence"/>
</dbReference>
<evidence type="ECO:0000313" key="3">
    <source>
        <dbReference type="EMBL" id="GGD99669.1"/>
    </source>
</evidence>
<comment type="caution">
    <text evidence="3">The sequence shown here is derived from an EMBL/GenBank/DDBJ whole genome shotgun (WGS) entry which is preliminary data.</text>
</comment>
<feature type="domain" description="Response regulatory" evidence="2">
    <location>
        <begin position="167"/>
        <end position="280"/>
    </location>
</feature>
<dbReference type="PIRSF" id="PIRSF036400">
    <property type="entry name" value="RR_Ctr_UCP036400"/>
    <property type="match status" value="1"/>
</dbReference>
<sequence length="289" mass="31226">MPNGQRNHSEAPALKGATLTGREFMSLGDQVAANLPYLRRYARALTGSQHTGDAFVRATLEAALADDELKASLSGGRVPLYKAFNKVWSSAYLEVDGDGNEDEAGHERAAADRLRTITPLNRQALLLTTLEDFSIPEAAEIMDMNAADIEQMVKEAVEEIDRESATSVLIIEDEPLISMQLEDLVRSLGHEICGTAATRTQAQEVVAERTPGLVLADIQLADGSSGLDAVDDILAIDSVPVIFITAYPERLLTGDRPEPTYLVTKPFQESTVRAAISQALFFGSSRPLG</sequence>
<name>A0ABQ1SAU2_9SPHN</name>
<dbReference type="Gene3D" id="3.40.50.2300">
    <property type="match status" value="1"/>
</dbReference>
<keyword evidence="1" id="KW-0597">Phosphoprotein</keyword>
<dbReference type="PROSITE" id="PS50110">
    <property type="entry name" value="RESPONSE_REGULATORY"/>
    <property type="match status" value="1"/>
</dbReference>
<dbReference type="NCBIfam" id="NF006623">
    <property type="entry name" value="PRK09191.1"/>
    <property type="match status" value="1"/>
</dbReference>
<evidence type="ECO:0000313" key="4">
    <source>
        <dbReference type="Proteomes" id="UP000619041"/>
    </source>
</evidence>
<dbReference type="Gene3D" id="1.20.140.160">
    <property type="match status" value="1"/>
</dbReference>
<gene>
    <name evidence="3" type="primary">phyR</name>
    <name evidence="3" type="ORF">GCM10011515_19390</name>
</gene>
<keyword evidence="4" id="KW-1185">Reference proteome</keyword>
<dbReference type="InterPro" id="IPR013324">
    <property type="entry name" value="RNA_pol_sigma_r3/r4-like"/>
</dbReference>
<dbReference type="Pfam" id="PF22029">
    <property type="entry name" value="PhyR_sigma2"/>
    <property type="match status" value="1"/>
</dbReference>
<dbReference type="InterPro" id="IPR011006">
    <property type="entry name" value="CheY-like_superfamily"/>
</dbReference>
<accession>A0ABQ1SAU2</accession>
<dbReference type="CDD" id="cd17540">
    <property type="entry name" value="REC_PhyR"/>
    <property type="match status" value="1"/>
</dbReference>
<dbReference type="SUPFAM" id="SSF52172">
    <property type="entry name" value="CheY-like"/>
    <property type="match status" value="1"/>
</dbReference>
<dbReference type="InterPro" id="IPR053866">
    <property type="entry name" value="PhyR_sigma2"/>
</dbReference>
<organism evidence="3 4">
    <name type="scientific">Tsuneonella deserti</name>
    <dbReference type="NCBI Taxonomy" id="2035528"/>
    <lineage>
        <taxon>Bacteria</taxon>
        <taxon>Pseudomonadati</taxon>
        <taxon>Pseudomonadota</taxon>
        <taxon>Alphaproteobacteria</taxon>
        <taxon>Sphingomonadales</taxon>
        <taxon>Erythrobacteraceae</taxon>
        <taxon>Tsuneonella</taxon>
    </lineage>
</organism>
<protein>
    <submittedName>
        <fullName evidence="3">Response regulator</fullName>
    </submittedName>
</protein>
<dbReference type="InterPro" id="IPR001789">
    <property type="entry name" value="Sig_transdc_resp-reg_receiver"/>
</dbReference>
<evidence type="ECO:0000259" key="2">
    <source>
        <dbReference type="PROSITE" id="PS50110"/>
    </source>
</evidence>
<dbReference type="Pfam" id="PF22233">
    <property type="entry name" value="PhyR_sigma-like"/>
    <property type="match status" value="1"/>
</dbReference>
<feature type="modified residue" description="4-aspartylphosphate" evidence="1">
    <location>
        <position position="217"/>
    </location>
</feature>
<dbReference type="InterPro" id="IPR014605">
    <property type="entry name" value="Sig_resp-reg_PhyR"/>
</dbReference>
<evidence type="ECO:0000256" key="1">
    <source>
        <dbReference type="PROSITE-ProRule" id="PRU00169"/>
    </source>
</evidence>
<dbReference type="EMBL" id="BMKL01000001">
    <property type="protein sequence ID" value="GGD99669.1"/>
    <property type="molecule type" value="Genomic_DNA"/>
</dbReference>